<dbReference type="AlphaFoldDB" id="A0A0D6DTS7"/>
<reference evidence="2" key="1">
    <citation type="submission" date="2014-11" db="EMBL/GenBank/DDBJ databases">
        <authorList>
            <person name="Wipf J."/>
        </authorList>
    </citation>
    <scope>NUCLEOTIDE SEQUENCE</scope>
    <source>
        <strain evidence="2">JW205</strain>
    </source>
</reference>
<reference evidence="2" key="2">
    <citation type="journal article" date="2015" name="Antimicrob. Agents Chemother.">
        <title>The new macrolide-lincosamide-streptogramin B resistance gene erm(45) is located within a genomic island in Staphylococcus fleurettii.</title>
        <authorList>
            <person name="Wipf J.R."/>
            <person name="Schwendener S."/>
            <person name="Nielsen J.B."/>
            <person name="Westh H."/>
            <person name="Perreten V."/>
        </authorList>
    </citation>
    <scope>NUCLEOTIDE SEQUENCE</scope>
    <source>
        <strain evidence="2">JW205</strain>
    </source>
</reference>
<proteinExistence type="predicted"/>
<evidence type="ECO:0000313" key="2">
    <source>
        <dbReference type="EMBL" id="CEJ95840.1"/>
    </source>
</evidence>
<organism evidence="2">
    <name type="scientific">Mammaliicoccus fleurettii</name>
    <dbReference type="NCBI Taxonomy" id="150056"/>
    <lineage>
        <taxon>Bacteria</taxon>
        <taxon>Bacillati</taxon>
        <taxon>Bacillota</taxon>
        <taxon>Bacilli</taxon>
        <taxon>Bacillales</taxon>
        <taxon>Staphylococcaceae</taxon>
        <taxon>Mammaliicoccus</taxon>
    </lineage>
</organism>
<sequence>MTIFRTAVLTIIVFWIVFLTADSLKNDKDYEKVNTLSWVKYLLLFIVYLIFYFYIIDNKGSLQYSNLLTFTITTIISNFIYSVWRIKNKNLKSIDKEGGSVVDLAKLIFVTLLDIFKNKIKLSNQDINLVKKLVNQHRIIIYSFAFIVNIIVSVSTDNYLNKAFTSFIIFDTLFSLFLEVHFFNNIKIINTEE</sequence>
<feature type="transmembrane region" description="Helical" evidence="1">
    <location>
        <begin position="6"/>
        <end position="24"/>
    </location>
</feature>
<accession>A0A0D6DTS7</accession>
<feature type="transmembrane region" description="Helical" evidence="1">
    <location>
        <begin position="67"/>
        <end position="84"/>
    </location>
</feature>
<feature type="transmembrane region" description="Helical" evidence="1">
    <location>
        <begin position="139"/>
        <end position="156"/>
    </location>
</feature>
<name>A0A0D6DTS7_9STAP</name>
<feature type="transmembrane region" description="Helical" evidence="1">
    <location>
        <begin position="36"/>
        <end position="55"/>
    </location>
</feature>
<keyword evidence="1" id="KW-0812">Transmembrane</keyword>
<keyword evidence="1" id="KW-0472">Membrane</keyword>
<protein>
    <submittedName>
        <fullName evidence="2">Uncharacterized protein</fullName>
    </submittedName>
</protein>
<evidence type="ECO:0000256" key="1">
    <source>
        <dbReference type="SAM" id="Phobius"/>
    </source>
</evidence>
<dbReference type="EMBL" id="LN680996">
    <property type="protein sequence ID" value="CEJ95840.1"/>
    <property type="molecule type" value="Genomic_DNA"/>
</dbReference>
<feature type="transmembrane region" description="Helical" evidence="1">
    <location>
        <begin position="162"/>
        <end position="183"/>
    </location>
</feature>
<keyword evidence="1" id="KW-1133">Transmembrane helix</keyword>